<reference evidence="1 2" key="1">
    <citation type="journal article" date="2024" name="Nat. Commun.">
        <title>Phylogenomics reveals the evolutionary origins of lichenization in chlorophyte algae.</title>
        <authorList>
            <person name="Puginier C."/>
            <person name="Libourel C."/>
            <person name="Otte J."/>
            <person name="Skaloud P."/>
            <person name="Haon M."/>
            <person name="Grisel S."/>
            <person name="Petersen M."/>
            <person name="Berrin J.G."/>
            <person name="Delaux P.M."/>
            <person name="Dal Grande F."/>
            <person name="Keller J."/>
        </authorList>
    </citation>
    <scope>NUCLEOTIDE SEQUENCE [LARGE SCALE GENOMIC DNA]</scope>
    <source>
        <strain evidence="1 2">SAG 2145</strain>
    </source>
</reference>
<name>A0AAW1RCI3_9CHLO</name>
<evidence type="ECO:0000313" key="1">
    <source>
        <dbReference type="EMBL" id="KAK9831201.1"/>
    </source>
</evidence>
<gene>
    <name evidence="1" type="ORF">WJX74_007240</name>
</gene>
<protein>
    <submittedName>
        <fullName evidence="1">Uncharacterized protein</fullName>
    </submittedName>
</protein>
<keyword evidence="2" id="KW-1185">Reference proteome</keyword>
<dbReference type="AlphaFoldDB" id="A0AAW1RCI3"/>
<comment type="caution">
    <text evidence="1">The sequence shown here is derived from an EMBL/GenBank/DDBJ whole genome shotgun (WGS) entry which is preliminary data.</text>
</comment>
<evidence type="ECO:0000313" key="2">
    <source>
        <dbReference type="Proteomes" id="UP001438707"/>
    </source>
</evidence>
<dbReference type="EMBL" id="JALJOS010000014">
    <property type="protein sequence ID" value="KAK9831201.1"/>
    <property type="molecule type" value="Genomic_DNA"/>
</dbReference>
<dbReference type="Proteomes" id="UP001438707">
    <property type="component" value="Unassembled WGS sequence"/>
</dbReference>
<organism evidence="1 2">
    <name type="scientific">Apatococcus lobatus</name>
    <dbReference type="NCBI Taxonomy" id="904363"/>
    <lineage>
        <taxon>Eukaryota</taxon>
        <taxon>Viridiplantae</taxon>
        <taxon>Chlorophyta</taxon>
        <taxon>core chlorophytes</taxon>
        <taxon>Trebouxiophyceae</taxon>
        <taxon>Chlorellales</taxon>
        <taxon>Chlorellaceae</taxon>
        <taxon>Apatococcus</taxon>
    </lineage>
</organism>
<proteinExistence type="predicted"/>
<accession>A0AAW1RCI3</accession>
<sequence>MAKRAREATELPELLQVQQPKPTRSAVIRSEGNRVYKTVTGGLAPCVLEARVQKAVSLYEQAATFATSDDEKASALKNIACCWSKLLELNSSDQQALEASIRAAQAALKAKIYGTA</sequence>